<keyword evidence="4" id="KW-1185">Reference proteome</keyword>
<name>A0ABZ3E957_9GAMM</name>
<feature type="domain" description="Glycosyltransferase subfamily 4-like N-terminal" evidence="2">
    <location>
        <begin position="15"/>
        <end position="191"/>
    </location>
</feature>
<dbReference type="InterPro" id="IPR028098">
    <property type="entry name" value="Glyco_trans_4-like_N"/>
</dbReference>
<evidence type="ECO:0000313" key="4">
    <source>
        <dbReference type="Proteomes" id="UP001445268"/>
    </source>
</evidence>
<dbReference type="Pfam" id="PF13579">
    <property type="entry name" value="Glyco_trans_4_4"/>
    <property type="match status" value="1"/>
</dbReference>
<dbReference type="Gene3D" id="3.40.50.2000">
    <property type="entry name" value="Glycogen Phosphorylase B"/>
    <property type="match status" value="2"/>
</dbReference>
<dbReference type="RefSeq" id="WP_342632375.1">
    <property type="nucleotide sequence ID" value="NZ_CP152380.1"/>
</dbReference>
<dbReference type="PANTHER" id="PTHR45947:SF3">
    <property type="entry name" value="SULFOQUINOVOSYL TRANSFERASE SQD2"/>
    <property type="match status" value="1"/>
</dbReference>
<dbReference type="EMBL" id="CP152380">
    <property type="protein sequence ID" value="XAF55574.1"/>
    <property type="molecule type" value="Genomic_DNA"/>
</dbReference>
<dbReference type="CDD" id="cd03794">
    <property type="entry name" value="GT4_WbuB-like"/>
    <property type="match status" value="1"/>
</dbReference>
<dbReference type="Pfam" id="PF00534">
    <property type="entry name" value="Glycos_transf_1"/>
    <property type="match status" value="1"/>
</dbReference>
<protein>
    <submittedName>
        <fullName evidence="3">Glycosyltransferase family 4 protein</fullName>
    </submittedName>
</protein>
<reference evidence="3 4" key="1">
    <citation type="submission" date="2024-04" db="EMBL/GenBank/DDBJ databases">
        <title>Marinobacter sp. SBY-1.</title>
        <authorList>
            <person name="Pan C."/>
        </authorList>
    </citation>
    <scope>NUCLEOTIDE SEQUENCE [LARGE SCALE GENOMIC DNA]</scope>
    <source>
        <strain evidence="3 4">SBY-1</strain>
    </source>
</reference>
<dbReference type="InterPro" id="IPR050194">
    <property type="entry name" value="Glycosyltransferase_grp1"/>
</dbReference>
<gene>
    <name evidence="3" type="ORF">AAGT77_08580</name>
</gene>
<evidence type="ECO:0000259" key="1">
    <source>
        <dbReference type="Pfam" id="PF00534"/>
    </source>
</evidence>
<sequence>MNVFIIYKEDYPWDVRVEKLAVSLSKARHNVTIIARNADQKPRHEQYGSYKIQRLPKTNFLPGFFQKFINLPLWFNPVWLYQIYKSAKASPDSLIIVRDLPLVRTALIVGKLLKTKVIFDMAEVYPEMYASSEQFSRRGLLTKLYKNPAIASRYESAVLPKVDQTLVMIEESRDRLLQKGIPDSKVTIVSNTPPTDKFKGSVKSHEGRTLYLVYVGFLTKLRGLDLLIAAAKKFIDSENDDNCIFIDIVGKGAIANELKALIEELGVEKNVKLHGWLDQSEVDRLMARANVGSLTYRVCGHWNHTIPNKIFDYMLAGLPVLTTPVVPIKRIVNSTQCGLVAEEATPEAIAANLKALQDPAIRTAYGQNGHSAVLARYNWEQDEMRLLKACSDLM</sequence>
<accession>A0ABZ3E957</accession>
<evidence type="ECO:0000313" key="3">
    <source>
        <dbReference type="EMBL" id="XAF55574.1"/>
    </source>
</evidence>
<dbReference type="SUPFAM" id="SSF53756">
    <property type="entry name" value="UDP-Glycosyltransferase/glycogen phosphorylase"/>
    <property type="match status" value="1"/>
</dbReference>
<dbReference type="PANTHER" id="PTHR45947">
    <property type="entry name" value="SULFOQUINOVOSYL TRANSFERASE SQD2"/>
    <property type="match status" value="1"/>
</dbReference>
<feature type="domain" description="Glycosyl transferase family 1" evidence="1">
    <location>
        <begin position="207"/>
        <end position="369"/>
    </location>
</feature>
<organism evidence="3 4">
    <name type="scientific">Marinobacter alkaliphilus</name>
    <dbReference type="NCBI Taxonomy" id="254719"/>
    <lineage>
        <taxon>Bacteria</taxon>
        <taxon>Pseudomonadati</taxon>
        <taxon>Pseudomonadota</taxon>
        <taxon>Gammaproteobacteria</taxon>
        <taxon>Pseudomonadales</taxon>
        <taxon>Marinobacteraceae</taxon>
        <taxon>Marinobacter</taxon>
    </lineage>
</organism>
<dbReference type="Proteomes" id="UP001445268">
    <property type="component" value="Chromosome"/>
</dbReference>
<dbReference type="InterPro" id="IPR001296">
    <property type="entry name" value="Glyco_trans_1"/>
</dbReference>
<proteinExistence type="predicted"/>
<evidence type="ECO:0000259" key="2">
    <source>
        <dbReference type="Pfam" id="PF13579"/>
    </source>
</evidence>